<organism evidence="2 3">
    <name type="scientific">Mycolicibacterium peregrinum</name>
    <name type="common">Mycobacterium peregrinum</name>
    <dbReference type="NCBI Taxonomy" id="43304"/>
    <lineage>
        <taxon>Bacteria</taxon>
        <taxon>Bacillati</taxon>
        <taxon>Actinomycetota</taxon>
        <taxon>Actinomycetes</taxon>
        <taxon>Mycobacteriales</taxon>
        <taxon>Mycobacteriaceae</taxon>
        <taxon>Mycolicibacterium</taxon>
    </lineage>
</organism>
<reference evidence="3" key="1">
    <citation type="submission" date="2016-06" db="EMBL/GenBank/DDBJ databases">
        <authorList>
            <person name="Sutton G."/>
            <person name="Brinkac L."/>
            <person name="Sanka R."/>
            <person name="Adams M."/>
            <person name="Lau E."/>
            <person name="Mehaffy C."/>
            <person name="Tameris M."/>
            <person name="Hatherill M."/>
            <person name="Hanekom W."/>
            <person name="Mahomed H."/>
            <person name="Mcshane H."/>
        </authorList>
    </citation>
    <scope>NUCLEOTIDE SEQUENCE [LARGE SCALE GENOMIC DNA]</scope>
    <source>
        <strain evidence="3">852002-10433_SCH5171157</strain>
    </source>
</reference>
<dbReference type="AlphaFoldDB" id="A0A1A0WBE4"/>
<sequence>MIVLAMVIVMVVAVAATAAITYAIARNSAAGEPPPASPIATPSEPQFTAAEQNAAKAELCGAFDKTARGQRGQGGVVVNGEVNVPLVLRTVNSVVAVQTTLTPSVSDELSRAAHRYIDSSLDLTAAATGNGSVDDVNRLTSESNDATYALADACGLR</sequence>
<evidence type="ECO:0000256" key="1">
    <source>
        <dbReference type="SAM" id="SignalP"/>
    </source>
</evidence>
<feature type="chain" id="PRO_5038741312" evidence="1">
    <location>
        <begin position="19"/>
        <end position="157"/>
    </location>
</feature>
<accession>A0A1A0WBE4</accession>
<feature type="signal peptide" evidence="1">
    <location>
        <begin position="1"/>
        <end position="18"/>
    </location>
</feature>
<keyword evidence="1" id="KW-0732">Signal</keyword>
<evidence type="ECO:0000313" key="2">
    <source>
        <dbReference type="EMBL" id="OBB94627.1"/>
    </source>
</evidence>
<gene>
    <name evidence="2" type="ORF">A5779_19530</name>
</gene>
<dbReference type="EMBL" id="LZSY01000051">
    <property type="protein sequence ID" value="OBB94627.1"/>
    <property type="molecule type" value="Genomic_DNA"/>
</dbReference>
<dbReference type="Proteomes" id="UP000094008">
    <property type="component" value="Unassembled WGS sequence"/>
</dbReference>
<name>A0A1A0WBE4_MYCPR</name>
<comment type="caution">
    <text evidence="2">The sequence shown here is derived from an EMBL/GenBank/DDBJ whole genome shotgun (WGS) entry which is preliminary data.</text>
</comment>
<proteinExistence type="predicted"/>
<evidence type="ECO:0000313" key="3">
    <source>
        <dbReference type="Proteomes" id="UP000094008"/>
    </source>
</evidence>
<protein>
    <submittedName>
        <fullName evidence="2">Uncharacterized protein</fullName>
    </submittedName>
</protein>